<sequence>MCEWCSYLTFDIMCDFVFGGSYNLLEREDNCRVVNDIKDANLRAAVLVWAPYLYLDRLDKIRFKDSKDSENNRTTGRSSQKPAS</sequence>
<gene>
    <name evidence="1" type="ORF">BDW59DRAFT_156134</name>
</gene>
<accession>A0ABR4J555</accession>
<organism evidence="1 2">
    <name type="scientific">Aspergillus cavernicola</name>
    <dbReference type="NCBI Taxonomy" id="176166"/>
    <lineage>
        <taxon>Eukaryota</taxon>
        <taxon>Fungi</taxon>
        <taxon>Dikarya</taxon>
        <taxon>Ascomycota</taxon>
        <taxon>Pezizomycotina</taxon>
        <taxon>Eurotiomycetes</taxon>
        <taxon>Eurotiomycetidae</taxon>
        <taxon>Eurotiales</taxon>
        <taxon>Aspergillaceae</taxon>
        <taxon>Aspergillus</taxon>
        <taxon>Aspergillus subgen. Nidulantes</taxon>
    </lineage>
</organism>
<dbReference type="Proteomes" id="UP001610335">
    <property type="component" value="Unassembled WGS sequence"/>
</dbReference>
<protein>
    <submittedName>
        <fullName evidence="1">Uncharacterized protein</fullName>
    </submittedName>
</protein>
<dbReference type="SUPFAM" id="SSF48264">
    <property type="entry name" value="Cytochrome P450"/>
    <property type="match status" value="1"/>
</dbReference>
<comment type="caution">
    <text evidence="1">The sequence shown here is derived from an EMBL/GenBank/DDBJ whole genome shotgun (WGS) entry which is preliminary data.</text>
</comment>
<name>A0ABR4J555_9EURO</name>
<proteinExistence type="predicted"/>
<evidence type="ECO:0000313" key="2">
    <source>
        <dbReference type="Proteomes" id="UP001610335"/>
    </source>
</evidence>
<dbReference type="InterPro" id="IPR036396">
    <property type="entry name" value="Cyt_P450_sf"/>
</dbReference>
<reference evidence="1 2" key="1">
    <citation type="submission" date="2024-07" db="EMBL/GenBank/DDBJ databases">
        <title>Section-level genome sequencing and comparative genomics of Aspergillus sections Usti and Cavernicolus.</title>
        <authorList>
            <consortium name="Lawrence Berkeley National Laboratory"/>
            <person name="Nybo J.L."/>
            <person name="Vesth T.C."/>
            <person name="Theobald S."/>
            <person name="Frisvad J.C."/>
            <person name="Larsen T.O."/>
            <person name="Kjaerboelling I."/>
            <person name="Rothschild-Mancinelli K."/>
            <person name="Lyhne E.K."/>
            <person name="Kogle M.E."/>
            <person name="Barry K."/>
            <person name="Clum A."/>
            <person name="Na H."/>
            <person name="Ledsgaard L."/>
            <person name="Lin J."/>
            <person name="Lipzen A."/>
            <person name="Kuo A."/>
            <person name="Riley R."/>
            <person name="Mondo S."/>
            <person name="LaButti K."/>
            <person name="Haridas S."/>
            <person name="Pangalinan J."/>
            <person name="Salamov A.A."/>
            <person name="Simmons B.A."/>
            <person name="Magnuson J.K."/>
            <person name="Chen J."/>
            <person name="Drula E."/>
            <person name="Henrissat B."/>
            <person name="Wiebenga A."/>
            <person name="Lubbers R.J."/>
            <person name="Gomes A.C."/>
            <person name="Makela M.R."/>
            <person name="Stajich J."/>
            <person name="Grigoriev I.V."/>
            <person name="Mortensen U.H."/>
            <person name="De vries R.P."/>
            <person name="Baker S.E."/>
            <person name="Andersen M.R."/>
        </authorList>
    </citation>
    <scope>NUCLEOTIDE SEQUENCE [LARGE SCALE GENOMIC DNA]</scope>
    <source>
        <strain evidence="1 2">CBS 600.67</strain>
    </source>
</reference>
<dbReference type="EMBL" id="JBFXLS010000002">
    <property type="protein sequence ID" value="KAL2834192.1"/>
    <property type="molecule type" value="Genomic_DNA"/>
</dbReference>
<evidence type="ECO:0000313" key="1">
    <source>
        <dbReference type="EMBL" id="KAL2834192.1"/>
    </source>
</evidence>
<keyword evidence="2" id="KW-1185">Reference proteome</keyword>